<dbReference type="AlphaFoldDB" id="A0A545T4N8"/>
<dbReference type="InterPro" id="IPR036259">
    <property type="entry name" value="MFS_trans_sf"/>
</dbReference>
<dbReference type="PANTHER" id="PTHR23517:SF15">
    <property type="entry name" value="PROTON-DEPENDENT OLIGOPEPTIDE FAMILY TRANSPORT PROTEIN"/>
    <property type="match status" value="1"/>
</dbReference>
<dbReference type="InterPro" id="IPR050171">
    <property type="entry name" value="MFS_Transporters"/>
</dbReference>
<name>A0A545T4N8_9GAMM</name>
<proteinExistence type="predicted"/>
<sequence length="414" mass="45829">MRHAMNQQDSIAQENNQAFGKDIRKGSLVSILLLAKFIERFAYFGWRSILFVFLVENVATENRLSQQDISQIYGVVIIGTILMSLLGGFIGDKLNNNGRVSMIGFFLISAGFAMTWQFTDDLYLVPIVIISIGIGLANPNLTAMIGKLYFNQKQHLFRAYSANFLAINIGAFLAALVIGLASQTIGLIGAIIILSLVVLIPALLLHVFREKFLLIDASYSNISRSTQSRLPTLGLLFIIVIAINVLDELFWGGSIQNLMSNNLNTDLANLENFALIVTINCLVVFLFLGLNSVKSWKRLLWLTAIMTISLMLWQQSFQLYAQLGYGQIFSFVLVIGLLEAVSQPYLHALLIKLNIRFVATSIALISLVAQAGQAVIKVIEPESIAIPVICVLLIFGSGFGFYYLMKQLRESDAS</sequence>
<evidence type="ECO:0000256" key="1">
    <source>
        <dbReference type="ARBA" id="ARBA00004651"/>
    </source>
</evidence>
<dbReference type="PANTHER" id="PTHR23517">
    <property type="entry name" value="RESISTANCE PROTEIN MDTM, PUTATIVE-RELATED-RELATED"/>
    <property type="match status" value="1"/>
</dbReference>
<feature type="transmembrane region" description="Helical" evidence="7">
    <location>
        <begin position="353"/>
        <end position="372"/>
    </location>
</feature>
<feature type="transmembrane region" description="Helical" evidence="7">
    <location>
        <begin position="299"/>
        <end position="317"/>
    </location>
</feature>
<protein>
    <submittedName>
        <fullName evidence="8">Peptide MFS transporter</fullName>
    </submittedName>
</protein>
<evidence type="ECO:0000256" key="6">
    <source>
        <dbReference type="ARBA" id="ARBA00023136"/>
    </source>
</evidence>
<evidence type="ECO:0000313" key="8">
    <source>
        <dbReference type="EMBL" id="TQV72189.1"/>
    </source>
</evidence>
<keyword evidence="3" id="KW-1003">Cell membrane</keyword>
<comment type="caution">
    <text evidence="8">The sequence shown here is derived from an EMBL/GenBank/DDBJ whole genome shotgun (WGS) entry which is preliminary data.</text>
</comment>
<reference evidence="8 9" key="1">
    <citation type="submission" date="2019-06" db="EMBL/GenBank/DDBJ databases">
        <title>Draft genome of Aliikangiella marina GYP-15.</title>
        <authorList>
            <person name="Wang G."/>
        </authorList>
    </citation>
    <scope>NUCLEOTIDE SEQUENCE [LARGE SCALE GENOMIC DNA]</scope>
    <source>
        <strain evidence="8 9">GYP-15</strain>
    </source>
</reference>
<feature type="transmembrane region" description="Helical" evidence="7">
    <location>
        <begin position="323"/>
        <end position="341"/>
    </location>
</feature>
<keyword evidence="5 7" id="KW-1133">Transmembrane helix</keyword>
<evidence type="ECO:0000256" key="5">
    <source>
        <dbReference type="ARBA" id="ARBA00022989"/>
    </source>
</evidence>
<feature type="transmembrane region" description="Helical" evidence="7">
    <location>
        <begin position="187"/>
        <end position="209"/>
    </location>
</feature>
<keyword evidence="4 7" id="KW-0812">Transmembrane</keyword>
<feature type="transmembrane region" description="Helical" evidence="7">
    <location>
        <begin position="102"/>
        <end position="118"/>
    </location>
</feature>
<keyword evidence="2" id="KW-0813">Transport</keyword>
<evidence type="ECO:0000256" key="4">
    <source>
        <dbReference type="ARBA" id="ARBA00022692"/>
    </source>
</evidence>
<dbReference type="Proteomes" id="UP000317839">
    <property type="component" value="Unassembled WGS sequence"/>
</dbReference>
<feature type="transmembrane region" description="Helical" evidence="7">
    <location>
        <begin position="230"/>
        <end position="253"/>
    </location>
</feature>
<dbReference type="Pfam" id="PF07690">
    <property type="entry name" value="MFS_1"/>
    <property type="match status" value="1"/>
</dbReference>
<dbReference type="OrthoDB" id="1160395at2"/>
<dbReference type="GO" id="GO:0022857">
    <property type="term" value="F:transmembrane transporter activity"/>
    <property type="evidence" value="ECO:0007669"/>
    <property type="project" value="InterPro"/>
</dbReference>
<evidence type="ECO:0000313" key="9">
    <source>
        <dbReference type="Proteomes" id="UP000317839"/>
    </source>
</evidence>
<feature type="transmembrane region" description="Helical" evidence="7">
    <location>
        <begin position="124"/>
        <end position="150"/>
    </location>
</feature>
<gene>
    <name evidence="8" type="ORF">FLL45_18390</name>
</gene>
<dbReference type="EMBL" id="VIKR01000005">
    <property type="protein sequence ID" value="TQV72189.1"/>
    <property type="molecule type" value="Genomic_DNA"/>
</dbReference>
<dbReference type="InterPro" id="IPR011701">
    <property type="entry name" value="MFS"/>
</dbReference>
<feature type="transmembrane region" description="Helical" evidence="7">
    <location>
        <begin position="273"/>
        <end position="292"/>
    </location>
</feature>
<feature type="transmembrane region" description="Helical" evidence="7">
    <location>
        <begin position="384"/>
        <end position="404"/>
    </location>
</feature>
<dbReference type="Gene3D" id="1.20.1250.20">
    <property type="entry name" value="MFS general substrate transporter like domains"/>
    <property type="match status" value="1"/>
</dbReference>
<evidence type="ECO:0000256" key="7">
    <source>
        <dbReference type="SAM" id="Phobius"/>
    </source>
</evidence>
<comment type="subcellular location">
    <subcellularLocation>
        <location evidence="1">Cell membrane</location>
        <topology evidence="1">Multi-pass membrane protein</topology>
    </subcellularLocation>
</comment>
<feature type="transmembrane region" description="Helical" evidence="7">
    <location>
        <begin position="162"/>
        <end position="181"/>
    </location>
</feature>
<dbReference type="SUPFAM" id="SSF103473">
    <property type="entry name" value="MFS general substrate transporter"/>
    <property type="match status" value="1"/>
</dbReference>
<evidence type="ECO:0000256" key="2">
    <source>
        <dbReference type="ARBA" id="ARBA00022448"/>
    </source>
</evidence>
<evidence type="ECO:0000256" key="3">
    <source>
        <dbReference type="ARBA" id="ARBA00022475"/>
    </source>
</evidence>
<feature type="transmembrane region" description="Helical" evidence="7">
    <location>
        <begin position="71"/>
        <end position="90"/>
    </location>
</feature>
<dbReference type="GO" id="GO:0005886">
    <property type="term" value="C:plasma membrane"/>
    <property type="evidence" value="ECO:0007669"/>
    <property type="project" value="UniProtKB-SubCell"/>
</dbReference>
<accession>A0A545T4N8</accession>
<keyword evidence="6 7" id="KW-0472">Membrane</keyword>
<keyword evidence="9" id="KW-1185">Reference proteome</keyword>
<organism evidence="8 9">
    <name type="scientific">Aliikangiella marina</name>
    <dbReference type="NCBI Taxonomy" id="1712262"/>
    <lineage>
        <taxon>Bacteria</taxon>
        <taxon>Pseudomonadati</taxon>
        <taxon>Pseudomonadota</taxon>
        <taxon>Gammaproteobacteria</taxon>
        <taxon>Oceanospirillales</taxon>
        <taxon>Pleioneaceae</taxon>
        <taxon>Aliikangiella</taxon>
    </lineage>
</organism>